<protein>
    <submittedName>
        <fullName evidence="6">SULTR4 protein</fullName>
    </submittedName>
</protein>
<keyword evidence="3" id="KW-1133">Transmembrane helix</keyword>
<keyword evidence="2" id="KW-0812">Transmembrane</keyword>
<name>A0A812RX54_9DINO</name>
<gene>
    <name evidence="6" type="primary">SULTR4</name>
    <name evidence="6" type="ORF">SNEC2469_LOCUS12807</name>
</gene>
<evidence type="ECO:0000256" key="1">
    <source>
        <dbReference type="ARBA" id="ARBA00004141"/>
    </source>
</evidence>
<dbReference type="Proteomes" id="UP000601435">
    <property type="component" value="Unassembled WGS sequence"/>
</dbReference>
<feature type="domain" description="SLC26A/SulP transporter" evidence="5">
    <location>
        <begin position="73"/>
        <end position="445"/>
    </location>
</feature>
<comment type="subcellular location">
    <subcellularLocation>
        <location evidence="1">Membrane</location>
        <topology evidence="1">Multi-pass membrane protein</topology>
    </subcellularLocation>
</comment>
<dbReference type="PANTHER" id="PTHR11814">
    <property type="entry name" value="SULFATE TRANSPORTER"/>
    <property type="match status" value="1"/>
</dbReference>
<reference evidence="6" key="1">
    <citation type="submission" date="2021-02" db="EMBL/GenBank/DDBJ databases">
        <authorList>
            <person name="Dougan E. K."/>
            <person name="Rhodes N."/>
            <person name="Thang M."/>
            <person name="Chan C."/>
        </authorList>
    </citation>
    <scope>NUCLEOTIDE SEQUENCE</scope>
</reference>
<keyword evidence="4" id="KW-0472">Membrane</keyword>
<dbReference type="Pfam" id="PF00916">
    <property type="entry name" value="Sulfate_transp"/>
    <property type="match status" value="1"/>
</dbReference>
<dbReference type="EMBL" id="CAJNJA010020365">
    <property type="protein sequence ID" value="CAE7458904.1"/>
    <property type="molecule type" value="Genomic_DNA"/>
</dbReference>
<evidence type="ECO:0000259" key="5">
    <source>
        <dbReference type="Pfam" id="PF00916"/>
    </source>
</evidence>
<dbReference type="InterPro" id="IPR001902">
    <property type="entry name" value="SLC26A/SulP_fam"/>
</dbReference>
<dbReference type="GO" id="GO:0016020">
    <property type="term" value="C:membrane"/>
    <property type="evidence" value="ECO:0007669"/>
    <property type="project" value="UniProtKB-SubCell"/>
</dbReference>
<dbReference type="InterPro" id="IPR003795">
    <property type="entry name" value="DUF192"/>
</dbReference>
<sequence length="929" mass="101326">MRGRLCFANEQILQVHGGCRGRSQGFSEELDGGREVEVQLALVAPGRQGDGLSMRWLPAGATFYLDHPRAAFTDLWQGLLVGIVFWPLAVGNAALAKVSPSVSINTSLFSPVAYLLLGSLPLLSVQSGSTAALCLGELLASSEDEDLAAIAGLLAVLVGAMHFLMGLLDLGAAVELFSQPLLRARTGAAALIVLLGQTETLLGLSDRVQSTPIHRFVTACSSIREICPQTAGLSAALLTFLLICKVLGQRGAQLERGSVARNLCASSCTVLQTSANLAILVAAAVVQKYMADMGGLESLERFETPSPEYVFQRWTLQQFVDTLPTAALTAFLTLGSHLTVAEKVRRPTDSWNPRRELFALGSASLLAALVGGMPVMANLAICQALQGAAGGLATFGNILGHLVAFVSVSQLSSFDFPRCAVSVILVVEFAPLLRSLPREIWHLWQQACLTSPNSTLRMIVASDLSIYSIAFLSPLVFGIVNGSLIAVCMQVAVSLSRFAGPGYVHIGRVPGTTTYDEIGVPGSSAVHLEKIVITRPLGPRWFGNAAANTRAARRERRNLDREILVAIADWRMVSFLDETALMHYKREWSNIDVKVLVTNACATVRRQIKECGLADVLQQPEETLADLHAAVLWAQDYIKTVVRMDDIDYRHCFRVHAERAELLHASARFSHRIPSAEDHSEGNSLESSTGCMLSAGCLRAPQQRQLFCPRVLLLSFAERRKAPGAAGFPRNGDELISQKASWEMKPKHVFLQRIQKDGAPVRRQRGSWLQTQLAAEDGRLWFTSKSGGLPVQVDIEIPRTFSTFMRGLMFRSELTEGTAMLFQWDRDGARSFWMENTYMPLDIVYVNREHRVVSIKQATPLSRMSVPSELPASSAIELPEGWCRRNDVSIGDTAMWKADSPAFIARDAPDFGASRAEVEEAIRDGSYQA</sequence>
<evidence type="ECO:0000256" key="3">
    <source>
        <dbReference type="ARBA" id="ARBA00022989"/>
    </source>
</evidence>
<accession>A0A812RX54</accession>
<proteinExistence type="predicted"/>
<evidence type="ECO:0000256" key="4">
    <source>
        <dbReference type="ARBA" id="ARBA00023136"/>
    </source>
</evidence>
<dbReference type="AlphaFoldDB" id="A0A812RX54"/>
<dbReference type="OrthoDB" id="427213at2759"/>
<evidence type="ECO:0000313" key="6">
    <source>
        <dbReference type="EMBL" id="CAE7458904.1"/>
    </source>
</evidence>
<dbReference type="InterPro" id="IPR011547">
    <property type="entry name" value="SLC26A/SulP_dom"/>
</dbReference>
<dbReference type="GO" id="GO:0055085">
    <property type="term" value="P:transmembrane transport"/>
    <property type="evidence" value="ECO:0007669"/>
    <property type="project" value="InterPro"/>
</dbReference>
<dbReference type="Pfam" id="PF02643">
    <property type="entry name" value="DUF192"/>
    <property type="match status" value="1"/>
</dbReference>
<keyword evidence="7" id="KW-1185">Reference proteome</keyword>
<dbReference type="Gene3D" id="3.30.750.24">
    <property type="entry name" value="STAS domain"/>
    <property type="match status" value="1"/>
</dbReference>
<comment type="caution">
    <text evidence="6">The sequence shown here is derived from an EMBL/GenBank/DDBJ whole genome shotgun (WGS) entry which is preliminary data.</text>
</comment>
<evidence type="ECO:0000313" key="7">
    <source>
        <dbReference type="Proteomes" id="UP000601435"/>
    </source>
</evidence>
<dbReference type="InterPro" id="IPR036513">
    <property type="entry name" value="STAS_dom_sf"/>
</dbReference>
<organism evidence="6 7">
    <name type="scientific">Symbiodinium necroappetens</name>
    <dbReference type="NCBI Taxonomy" id="1628268"/>
    <lineage>
        <taxon>Eukaryota</taxon>
        <taxon>Sar</taxon>
        <taxon>Alveolata</taxon>
        <taxon>Dinophyceae</taxon>
        <taxon>Suessiales</taxon>
        <taxon>Symbiodiniaceae</taxon>
        <taxon>Symbiodinium</taxon>
    </lineage>
</organism>
<evidence type="ECO:0000256" key="2">
    <source>
        <dbReference type="ARBA" id="ARBA00022692"/>
    </source>
</evidence>
<dbReference type="InterPro" id="IPR038695">
    <property type="entry name" value="Saro_0823-like_sf"/>
</dbReference>
<dbReference type="Gene3D" id="2.60.120.1140">
    <property type="entry name" value="Protein of unknown function DUF192"/>
    <property type="match status" value="1"/>
</dbReference>